<evidence type="ECO:0000259" key="1">
    <source>
        <dbReference type="SMART" id="SM00871"/>
    </source>
</evidence>
<dbReference type="RefSeq" id="WP_228352961.1">
    <property type="nucleotide sequence ID" value="NZ_JACEGA010000001.1"/>
</dbReference>
<dbReference type="Pfam" id="PF06445">
    <property type="entry name" value="GyrI-like"/>
    <property type="match status" value="1"/>
</dbReference>
<dbReference type="Gene3D" id="3.20.80.10">
    <property type="entry name" value="Regulatory factor, effector binding domain"/>
    <property type="match status" value="1"/>
</dbReference>
<dbReference type="Proteomes" id="UP000574276">
    <property type="component" value="Unassembled WGS sequence"/>
</dbReference>
<dbReference type="AlphaFoldDB" id="A0A839K263"/>
<comment type="caution">
    <text evidence="2">The sequence shown here is derived from an EMBL/GenBank/DDBJ whole genome shotgun (WGS) entry which is preliminary data.</text>
</comment>
<dbReference type="EMBL" id="JACEGA010000001">
    <property type="protein sequence ID" value="MBB2183292.1"/>
    <property type="molecule type" value="Genomic_DNA"/>
</dbReference>
<feature type="domain" description="AraC effector-binding" evidence="1">
    <location>
        <begin position="23"/>
        <end position="179"/>
    </location>
</feature>
<keyword evidence="3" id="KW-1185">Reference proteome</keyword>
<dbReference type="InterPro" id="IPR029442">
    <property type="entry name" value="GyrI-like"/>
</dbReference>
<dbReference type="SMART" id="SM00871">
    <property type="entry name" value="AraC_E_bind"/>
    <property type="match status" value="1"/>
</dbReference>
<accession>A0A839K263</accession>
<proteinExistence type="predicted"/>
<evidence type="ECO:0000313" key="2">
    <source>
        <dbReference type="EMBL" id="MBB2183292.1"/>
    </source>
</evidence>
<gene>
    <name evidence="2" type="ORF">H0486_10410</name>
</gene>
<dbReference type="SUPFAM" id="SSF55136">
    <property type="entry name" value="Probable bacterial effector-binding domain"/>
    <property type="match status" value="1"/>
</dbReference>
<name>A0A839K263_9FIRM</name>
<organism evidence="2 3">
    <name type="scientific">Variimorphobacter saccharofermentans</name>
    <dbReference type="NCBI Taxonomy" id="2755051"/>
    <lineage>
        <taxon>Bacteria</taxon>
        <taxon>Bacillati</taxon>
        <taxon>Bacillota</taxon>
        <taxon>Clostridia</taxon>
        <taxon>Lachnospirales</taxon>
        <taxon>Lachnospiraceae</taxon>
        <taxon>Variimorphobacter</taxon>
    </lineage>
</organism>
<evidence type="ECO:0000313" key="3">
    <source>
        <dbReference type="Proteomes" id="UP000574276"/>
    </source>
</evidence>
<protein>
    <submittedName>
        <fullName evidence="2">GyrI-like domain-containing protein</fullName>
    </submittedName>
</protein>
<reference evidence="2 3" key="1">
    <citation type="submission" date="2020-07" db="EMBL/GenBank/DDBJ databases">
        <title>Characterization and genome sequencing of isolate MD1, a novel member within the family Lachnospiraceae.</title>
        <authorList>
            <person name="Rettenmaier R."/>
            <person name="Di Bello L."/>
            <person name="Zinser C."/>
            <person name="Scheitz K."/>
            <person name="Liebl W."/>
            <person name="Zverlov V."/>
        </authorList>
    </citation>
    <scope>NUCLEOTIDE SEQUENCE [LARGE SCALE GENOMIC DNA]</scope>
    <source>
        <strain evidence="2 3">MD1</strain>
    </source>
</reference>
<dbReference type="InterPro" id="IPR010499">
    <property type="entry name" value="AraC_E-bd"/>
</dbReference>
<sequence>MPMLARDIGVSSLFRKWKENKMVTVRLESKEAFNIIGIKTWIPGTDNEVFGEFWEKSYKHGEVERIMKFSKNKENSCTKSTILGLSCTEKDPNIRSFYFYIAVETDEVSNQGKYEVYKVKPYEWAIFSSDGTGVDSLLESEMYAWKEWLPNNNLYEHDNGPEMEVYFDNNKVEYWLPIRRKNN</sequence>
<dbReference type="InterPro" id="IPR011256">
    <property type="entry name" value="Reg_factor_effector_dom_sf"/>
</dbReference>